<feature type="domain" description="Glycoside-hydrolase family GH114 TIM-barrel" evidence="2">
    <location>
        <begin position="51"/>
        <end position="276"/>
    </location>
</feature>
<sequence length="830" mass="89547">MNTRYWQYTVAWVTALAWACASPEVSAGPPITEPQSIAFYYGSHVPVAELAHFKQVVLEPGAVTAQELKALRESSQVYAYLSAGEVSRNSAAHPQVQPDWIISENTAWGSDVVDPLHPQVRAFLLAQAKALRQQGYHGLFLDTLDSPLAVPAPPSVVKARTQALVELLRELHQQLPGVKLLLNRGFELFPEAASFASGVVAESLFTGWNAAEERYEPVTETDRAWLQERLTKLRELHGLPVTVIDYLPPAEREQARSVARSIQALGFIPYITNARLDMLGVGPLEIVPRRVLALYDSTEGAAESSSLHRLLALPLESLGYTLDYQDVRGELPGMPLAGRYAGVVAWVSGPSLDKPKALRAWLDQQCDDGVRAALFGELGFIHEPGFLARRGLASVRLEGKVRIGQADGLIGFEAPPAPHARSLPLIQAARADVRVHLSVRDGSNREAAAILSGACGGLAQNPYVLEEGFEGQQRWVLDPFAFLTQALGLEPIPVLDATTENGRRLMVIDIDGEGFGAPAEVPGTPAVGQVLLESLLERHPLPVSLHLPTGTLGTPGLRLLARKTARRIHLEESGSDTPRSAGSLLPAGPHSLTTLAPLIRPGSKERLRATPATRSPHAYSRLTEALAWTGSPRRLTPLVIAHSVSACTTPGGVRALQKLYAWAQAQPALSLWRCEYEDRARGFSQATLARTLDGIWHFRGLGALRTLRLPAVRGWPDLEQSQGVAGFVDAPQGRYVSLTAAEARIVLSAEPSPALRLVWANAPLLSWRRQATTVEVHLRGHLPVTLALTGVAAGCRFTGAAGTVPGVLSGGVTLFHFPTADTGHARLVCF</sequence>
<evidence type="ECO:0000259" key="2">
    <source>
        <dbReference type="Pfam" id="PF03537"/>
    </source>
</evidence>
<dbReference type="Pfam" id="PF03537">
    <property type="entry name" value="Glyco_hydro_114"/>
    <property type="match status" value="1"/>
</dbReference>
<dbReference type="EMBL" id="JAQNDM010000001">
    <property type="protein sequence ID" value="MDC0707366.1"/>
    <property type="molecule type" value="Genomic_DNA"/>
</dbReference>
<dbReference type="SUPFAM" id="SSF51445">
    <property type="entry name" value="(Trans)glycosidases"/>
    <property type="match status" value="1"/>
</dbReference>
<evidence type="ECO:0000313" key="4">
    <source>
        <dbReference type="Proteomes" id="UP001221838"/>
    </source>
</evidence>
<gene>
    <name evidence="3" type="ORF">POL68_02680</name>
</gene>
<dbReference type="PANTHER" id="PTHR35882">
    <property type="entry name" value="PELA"/>
    <property type="match status" value="1"/>
</dbReference>
<reference evidence="3 4" key="1">
    <citation type="submission" date="2022-11" db="EMBL/GenBank/DDBJ databases">
        <title>Minimal conservation of predation-associated metabolite biosynthetic gene clusters underscores biosynthetic potential of Myxococcota including descriptions for ten novel species: Archangium lansinium sp. nov., Myxococcus landrumus sp. nov., Nannocystis bai.</title>
        <authorList>
            <person name="Ahearne A."/>
            <person name="Stevens C."/>
            <person name="Dowd S."/>
        </authorList>
    </citation>
    <scope>NUCLEOTIDE SEQUENCE [LARGE SCALE GENOMIC DNA]</scope>
    <source>
        <strain evidence="3 4">NCWAL01</strain>
    </source>
</reference>
<name>A0ABT5D125_9BACT</name>
<organism evidence="3 4">
    <name type="scientific">Stigmatella ashevillensis</name>
    <dbReference type="NCBI Taxonomy" id="2995309"/>
    <lineage>
        <taxon>Bacteria</taxon>
        <taxon>Pseudomonadati</taxon>
        <taxon>Myxococcota</taxon>
        <taxon>Myxococcia</taxon>
        <taxon>Myxococcales</taxon>
        <taxon>Cystobacterineae</taxon>
        <taxon>Archangiaceae</taxon>
        <taxon>Stigmatella</taxon>
    </lineage>
</organism>
<evidence type="ECO:0000256" key="1">
    <source>
        <dbReference type="SAM" id="SignalP"/>
    </source>
</evidence>
<dbReference type="InterPro" id="IPR017853">
    <property type="entry name" value="GH"/>
</dbReference>
<dbReference type="InterPro" id="IPR004352">
    <property type="entry name" value="GH114_TIM-barrel"/>
</dbReference>
<dbReference type="Gene3D" id="3.20.20.70">
    <property type="entry name" value="Aldolase class I"/>
    <property type="match status" value="1"/>
</dbReference>
<protein>
    <submittedName>
        <fullName evidence="3">Endo alpha-1,4 polygalactosaminidase</fullName>
    </submittedName>
</protein>
<evidence type="ECO:0000313" key="3">
    <source>
        <dbReference type="EMBL" id="MDC0707366.1"/>
    </source>
</evidence>
<dbReference type="Proteomes" id="UP001221838">
    <property type="component" value="Unassembled WGS sequence"/>
</dbReference>
<dbReference type="InterPro" id="IPR013785">
    <property type="entry name" value="Aldolase_TIM"/>
</dbReference>
<keyword evidence="1" id="KW-0732">Signal</keyword>
<dbReference type="RefSeq" id="WP_272134589.1">
    <property type="nucleotide sequence ID" value="NZ_JAQNDM010000001.1"/>
</dbReference>
<dbReference type="PANTHER" id="PTHR35882:SF2">
    <property type="entry name" value="PELA"/>
    <property type="match status" value="1"/>
</dbReference>
<comment type="caution">
    <text evidence="3">The sequence shown here is derived from an EMBL/GenBank/DDBJ whole genome shotgun (WGS) entry which is preliminary data.</text>
</comment>
<feature type="chain" id="PRO_5045604005" evidence="1">
    <location>
        <begin position="28"/>
        <end position="830"/>
    </location>
</feature>
<accession>A0ABT5D125</accession>
<feature type="signal peptide" evidence="1">
    <location>
        <begin position="1"/>
        <end position="27"/>
    </location>
</feature>
<keyword evidence="4" id="KW-1185">Reference proteome</keyword>
<proteinExistence type="predicted"/>